<feature type="compositionally biased region" description="Polar residues" evidence="1">
    <location>
        <begin position="52"/>
        <end position="76"/>
    </location>
</feature>
<dbReference type="Proteomes" id="UP000532746">
    <property type="component" value="Unassembled WGS sequence"/>
</dbReference>
<feature type="chain" id="PRO_5031062797" evidence="2">
    <location>
        <begin position="22"/>
        <end position="128"/>
    </location>
</feature>
<organism evidence="3 4">
    <name type="scientific">Hymenobacter luteus</name>
    <dbReference type="NCBI Taxonomy" id="1411122"/>
    <lineage>
        <taxon>Bacteria</taxon>
        <taxon>Pseudomonadati</taxon>
        <taxon>Bacteroidota</taxon>
        <taxon>Cytophagia</taxon>
        <taxon>Cytophagales</taxon>
        <taxon>Hymenobacteraceae</taxon>
        <taxon>Hymenobacter</taxon>
    </lineage>
</organism>
<evidence type="ECO:0000313" key="4">
    <source>
        <dbReference type="Proteomes" id="UP000532746"/>
    </source>
</evidence>
<feature type="compositionally biased region" description="Polar residues" evidence="1">
    <location>
        <begin position="113"/>
        <end position="128"/>
    </location>
</feature>
<evidence type="ECO:0000256" key="1">
    <source>
        <dbReference type="SAM" id="MobiDB-lite"/>
    </source>
</evidence>
<keyword evidence="2" id="KW-0732">Signal</keyword>
<evidence type="ECO:0000313" key="3">
    <source>
        <dbReference type="EMBL" id="MBB6060529.1"/>
    </source>
</evidence>
<feature type="compositionally biased region" description="Polar residues" evidence="1">
    <location>
        <begin position="25"/>
        <end position="37"/>
    </location>
</feature>
<feature type="compositionally biased region" description="Low complexity" evidence="1">
    <location>
        <begin position="90"/>
        <end position="112"/>
    </location>
</feature>
<keyword evidence="4" id="KW-1185">Reference proteome</keyword>
<protein>
    <submittedName>
        <fullName evidence="3">Uncharacterized protein</fullName>
    </submittedName>
</protein>
<sequence>MKTKFFLAAALLMGTATLASAQITPTSPQRAGAVNQSTVPPINPANPTTNPGTLDQRTSTTASPTQQGVIGTIDQSPQPPRPITTEQELRQPARPTRVAPRARRQTTAPRGTLQQQSTTPITPTDSRP</sequence>
<proteinExistence type="predicted"/>
<comment type="caution">
    <text evidence="3">The sequence shown here is derived from an EMBL/GenBank/DDBJ whole genome shotgun (WGS) entry which is preliminary data.</text>
</comment>
<accession>A0A7W9T526</accession>
<gene>
    <name evidence="3" type="ORF">HNQ93_003403</name>
</gene>
<name>A0A7W9T526_9BACT</name>
<feature type="region of interest" description="Disordered" evidence="1">
    <location>
        <begin position="25"/>
        <end position="128"/>
    </location>
</feature>
<feature type="signal peptide" evidence="2">
    <location>
        <begin position="1"/>
        <end position="21"/>
    </location>
</feature>
<evidence type="ECO:0000256" key="2">
    <source>
        <dbReference type="SAM" id="SignalP"/>
    </source>
</evidence>
<dbReference type="RefSeq" id="WP_183404607.1">
    <property type="nucleotide sequence ID" value="NZ_JACHGG010000005.1"/>
</dbReference>
<dbReference type="AlphaFoldDB" id="A0A7W9T526"/>
<reference evidence="3 4" key="1">
    <citation type="submission" date="2020-08" db="EMBL/GenBank/DDBJ databases">
        <title>Genomic Encyclopedia of Type Strains, Phase IV (KMG-IV): sequencing the most valuable type-strain genomes for metagenomic binning, comparative biology and taxonomic classification.</title>
        <authorList>
            <person name="Goeker M."/>
        </authorList>
    </citation>
    <scope>NUCLEOTIDE SEQUENCE [LARGE SCALE GENOMIC DNA]</scope>
    <source>
        <strain evidence="3 4">DSM 26718</strain>
    </source>
</reference>
<dbReference type="EMBL" id="JACHGG010000005">
    <property type="protein sequence ID" value="MBB6060529.1"/>
    <property type="molecule type" value="Genomic_DNA"/>
</dbReference>